<feature type="domain" description="NmrA-like" evidence="1">
    <location>
        <begin position="128"/>
        <end position="242"/>
    </location>
</feature>
<accession>A0A1E3R9M4</accession>
<dbReference type="OrthoDB" id="3510772at2"/>
<protein>
    <submittedName>
        <fullName evidence="2">Ergot alkaloid biosynthesis protein</fullName>
    </submittedName>
</protein>
<dbReference type="Proteomes" id="UP000094243">
    <property type="component" value="Unassembled WGS sequence"/>
</dbReference>
<dbReference type="Gene3D" id="3.90.25.10">
    <property type="entry name" value="UDP-galactose 4-epimerase, domain 1"/>
    <property type="match status" value="1"/>
</dbReference>
<keyword evidence="3" id="KW-1185">Reference proteome</keyword>
<dbReference type="AlphaFoldDB" id="A0A1E3R9M4"/>
<gene>
    <name evidence="2" type="ORF">BHQ17_20145</name>
</gene>
<organism evidence="2 3">
    <name type="scientific">Mycolicibacterium holsaticum</name>
    <dbReference type="NCBI Taxonomy" id="152142"/>
    <lineage>
        <taxon>Bacteria</taxon>
        <taxon>Bacillati</taxon>
        <taxon>Actinomycetota</taxon>
        <taxon>Actinomycetes</taxon>
        <taxon>Mycobacteriales</taxon>
        <taxon>Mycobacteriaceae</taxon>
        <taxon>Mycolicibacterium</taxon>
    </lineage>
</organism>
<dbReference type="PANTHER" id="PTHR43162">
    <property type="match status" value="1"/>
</dbReference>
<dbReference type="Gene3D" id="3.40.50.720">
    <property type="entry name" value="NAD(P)-binding Rossmann-like Domain"/>
    <property type="match status" value="1"/>
</dbReference>
<dbReference type="RefSeq" id="WP_069406887.1">
    <property type="nucleotide sequence ID" value="NZ_MIGZ01000138.1"/>
</dbReference>
<dbReference type="InterPro" id="IPR008030">
    <property type="entry name" value="NmrA-like"/>
</dbReference>
<reference evidence="3" key="1">
    <citation type="submission" date="2016-09" db="EMBL/GenBank/DDBJ databases">
        <authorList>
            <person name="Greninger A.L."/>
            <person name="Jerome K.R."/>
            <person name="Mcnair B."/>
            <person name="Wallis C."/>
            <person name="Fang F."/>
        </authorList>
    </citation>
    <scope>NUCLEOTIDE SEQUENCE [LARGE SCALE GENOMIC DNA]</scope>
    <source>
        <strain evidence="3">M7</strain>
    </source>
</reference>
<evidence type="ECO:0000259" key="1">
    <source>
        <dbReference type="Pfam" id="PF05368"/>
    </source>
</evidence>
<proteinExistence type="predicted"/>
<name>A0A1E3R9M4_9MYCO</name>
<dbReference type="SUPFAM" id="SSF51735">
    <property type="entry name" value="NAD(P)-binding Rossmann-fold domains"/>
    <property type="match status" value="1"/>
</dbReference>
<comment type="caution">
    <text evidence="2">The sequence shown here is derived from an EMBL/GenBank/DDBJ whole genome shotgun (WGS) entry which is preliminary data.</text>
</comment>
<sequence>MRTTVLVLGATGTTGAAVIDELRRFPDLSVRTATRAAAAPTDLEHHVFDWFDDDTWRPTLDGADRLFLLAPIGHPDPVTVVGPFAELAVASGVRRVVMLSSSAVACGDAGLGAVDALVRSTFPEWEILRPSWFMQNFVGNHPLAESIRATGEFITATGDGKLAFIDAGDIGRCAAALLAAPGSTFDEHVLTGPQALSYDEAAAVMSDVTGRRVTHRAVAPERYIDRLVGAGYDAEFAAGLVALDGLVRDGAQSRVTDAVERLTGNAPRSFEDFLRSRRGPS</sequence>
<dbReference type="Pfam" id="PF05368">
    <property type="entry name" value="NmrA"/>
    <property type="match status" value="1"/>
</dbReference>
<evidence type="ECO:0000313" key="2">
    <source>
        <dbReference type="EMBL" id="ODQ86638.1"/>
    </source>
</evidence>
<dbReference type="PANTHER" id="PTHR43162:SF1">
    <property type="entry name" value="PRESTALK A DIFFERENTIATION PROTEIN A"/>
    <property type="match status" value="1"/>
</dbReference>
<dbReference type="InterPro" id="IPR036291">
    <property type="entry name" value="NAD(P)-bd_dom_sf"/>
</dbReference>
<dbReference type="InterPro" id="IPR051604">
    <property type="entry name" value="Ergot_Alk_Oxidoreductase"/>
</dbReference>
<dbReference type="EMBL" id="MIGZ01000138">
    <property type="protein sequence ID" value="ODQ86638.1"/>
    <property type="molecule type" value="Genomic_DNA"/>
</dbReference>
<evidence type="ECO:0000313" key="3">
    <source>
        <dbReference type="Proteomes" id="UP000094243"/>
    </source>
</evidence>